<organism evidence="2 3">
    <name type="scientific">Platanthera guangdongensis</name>
    <dbReference type="NCBI Taxonomy" id="2320717"/>
    <lineage>
        <taxon>Eukaryota</taxon>
        <taxon>Viridiplantae</taxon>
        <taxon>Streptophyta</taxon>
        <taxon>Embryophyta</taxon>
        <taxon>Tracheophyta</taxon>
        <taxon>Spermatophyta</taxon>
        <taxon>Magnoliopsida</taxon>
        <taxon>Liliopsida</taxon>
        <taxon>Asparagales</taxon>
        <taxon>Orchidaceae</taxon>
        <taxon>Orchidoideae</taxon>
        <taxon>Orchideae</taxon>
        <taxon>Orchidinae</taxon>
        <taxon>Platanthera</taxon>
    </lineage>
</organism>
<dbReference type="PANTHER" id="PTHR34126">
    <property type="entry name" value="PEROXISOME BIOGENESIS PROTEIN 22"/>
    <property type="match status" value="1"/>
</dbReference>
<evidence type="ECO:0000313" key="2">
    <source>
        <dbReference type="EMBL" id="KAK8948215.1"/>
    </source>
</evidence>
<comment type="caution">
    <text evidence="2">The sequence shown here is derived from an EMBL/GenBank/DDBJ whole genome shotgun (WGS) entry which is preliminary data.</text>
</comment>
<proteinExistence type="predicted"/>
<gene>
    <name evidence="2" type="primary">PEX22</name>
    <name evidence="2" type="ORF">KSP40_PGU022235</name>
</gene>
<sequence>MRMFPKMAAEDDVLIQSPRSTTLTLVGEEILVVVGCGIPAGEGRRGDLVGWRFLLDGGVASATGKEKMSDLVEDDAVSFLRRAVVKQLNKFTDVVLQLLNHKRAGSVGAIAGLAIAVVFTWKFLKSPPGRERRNPPKRRGFPPANGDFSGGAASAAQDSSAAPIWGDSDAIQENGSPYEVA</sequence>
<protein>
    <submittedName>
        <fullName evidence="2">Peroxisome biogenesis protein 22</fullName>
    </submittedName>
</protein>
<dbReference type="EMBL" id="JBBWWR010000016">
    <property type="protein sequence ID" value="KAK8948215.1"/>
    <property type="molecule type" value="Genomic_DNA"/>
</dbReference>
<dbReference type="PANTHER" id="PTHR34126:SF1">
    <property type="entry name" value="PEROXISOME BIOGENESIS PROTEIN 22"/>
    <property type="match status" value="1"/>
</dbReference>
<evidence type="ECO:0000313" key="3">
    <source>
        <dbReference type="Proteomes" id="UP001412067"/>
    </source>
</evidence>
<dbReference type="Proteomes" id="UP001412067">
    <property type="component" value="Unassembled WGS sequence"/>
</dbReference>
<dbReference type="InterPro" id="IPR037485">
    <property type="entry name" value="PEX22"/>
</dbReference>
<keyword evidence="3" id="KW-1185">Reference proteome</keyword>
<evidence type="ECO:0000256" key="1">
    <source>
        <dbReference type="SAM" id="MobiDB-lite"/>
    </source>
</evidence>
<accession>A0ABR2LS46</accession>
<feature type="compositionally biased region" description="Low complexity" evidence="1">
    <location>
        <begin position="144"/>
        <end position="162"/>
    </location>
</feature>
<feature type="region of interest" description="Disordered" evidence="1">
    <location>
        <begin position="128"/>
        <end position="181"/>
    </location>
</feature>
<reference evidence="2 3" key="1">
    <citation type="journal article" date="2022" name="Nat. Plants">
        <title>Genomes of leafy and leafless Platanthera orchids illuminate the evolution of mycoheterotrophy.</title>
        <authorList>
            <person name="Li M.H."/>
            <person name="Liu K.W."/>
            <person name="Li Z."/>
            <person name="Lu H.C."/>
            <person name="Ye Q.L."/>
            <person name="Zhang D."/>
            <person name="Wang J.Y."/>
            <person name="Li Y.F."/>
            <person name="Zhong Z.M."/>
            <person name="Liu X."/>
            <person name="Yu X."/>
            <person name="Liu D.K."/>
            <person name="Tu X.D."/>
            <person name="Liu B."/>
            <person name="Hao Y."/>
            <person name="Liao X.Y."/>
            <person name="Jiang Y.T."/>
            <person name="Sun W.H."/>
            <person name="Chen J."/>
            <person name="Chen Y.Q."/>
            <person name="Ai Y."/>
            <person name="Zhai J.W."/>
            <person name="Wu S.S."/>
            <person name="Zhou Z."/>
            <person name="Hsiao Y.Y."/>
            <person name="Wu W.L."/>
            <person name="Chen Y.Y."/>
            <person name="Lin Y.F."/>
            <person name="Hsu J.L."/>
            <person name="Li C.Y."/>
            <person name="Wang Z.W."/>
            <person name="Zhao X."/>
            <person name="Zhong W.Y."/>
            <person name="Ma X.K."/>
            <person name="Ma L."/>
            <person name="Huang J."/>
            <person name="Chen G.Z."/>
            <person name="Huang M.Z."/>
            <person name="Huang L."/>
            <person name="Peng D.H."/>
            <person name="Luo Y.B."/>
            <person name="Zou S.Q."/>
            <person name="Chen S.P."/>
            <person name="Lan S."/>
            <person name="Tsai W.C."/>
            <person name="Van de Peer Y."/>
            <person name="Liu Z.J."/>
        </authorList>
    </citation>
    <scope>NUCLEOTIDE SEQUENCE [LARGE SCALE GENOMIC DNA]</scope>
    <source>
        <strain evidence="2">Lor288</strain>
    </source>
</reference>
<name>A0ABR2LS46_9ASPA</name>